<name>A0AC59EXG2_9VIRU</name>
<evidence type="ECO:0000313" key="2">
    <source>
        <dbReference type="Proteomes" id="UP000204225"/>
    </source>
</evidence>
<dbReference type="Proteomes" id="UP000204225">
    <property type="component" value="Segment"/>
</dbReference>
<accession>A0AC59EXG2</accession>
<keyword evidence="2" id="KW-1185">Reference proteome</keyword>
<dbReference type="EMBL" id="KC662249">
    <property type="protein sequence ID" value="AGM15675.1"/>
    <property type="molecule type" value="Genomic_DNA"/>
</dbReference>
<evidence type="ECO:0000313" key="1">
    <source>
        <dbReference type="EMBL" id="AGM15675.1"/>
    </source>
</evidence>
<sequence>MNTVKRIEYTPNEIVLTTADEVAGQRYNEMLYYGDDEEDNVMAEENAALEAGLAWAAAIDALDDCEMADMMSGVNINSDPNCDNCNQDDEMMG</sequence>
<organism evidence="1 2">
    <name type="scientific">Phaeocystis globosa virus PgV-16T</name>
    <dbReference type="NCBI Taxonomy" id="3071227"/>
    <lineage>
        <taxon>Viruses</taxon>
        <taxon>Varidnaviria</taxon>
        <taxon>Bamfordvirae</taxon>
        <taxon>Nucleocytoviricota</taxon>
        <taxon>Megaviricetes</taxon>
        <taxon>Imitervirales</taxon>
        <taxon>Mesomimiviridae</taxon>
        <taxon>Tethysvirus</taxon>
        <taxon>Tethysvirus hollandense</taxon>
    </lineage>
</organism>
<proteinExistence type="predicted"/>
<reference evidence="1 2" key="1">
    <citation type="journal article" date="2013" name="Proc. Natl. Acad. Sci. U.S.A.">
        <title>Genome of Phaeocystis globosa virus PgV-16T highlights the common ancestry of the largest known DNA viruses infecting eukaryotes.</title>
        <authorList>
            <person name="Santini S."/>
            <person name="Jeudy S."/>
            <person name="Bartoli J."/>
            <person name="Poirot O."/>
            <person name="Lescot M."/>
            <person name="Abergel C."/>
            <person name="Barbe V."/>
            <person name="Wommack K.E."/>
            <person name="Noordeloos A.A."/>
            <person name="Brussaard C.P."/>
            <person name="Claverie J.M."/>
        </authorList>
    </citation>
    <scope>NUCLEOTIDE SEQUENCE [LARGE SCALE GENOMIC DNA]</scope>
    <source>
        <strain evidence="1 2">16T</strain>
    </source>
</reference>
<gene>
    <name evidence="1" type="ORF">PGCG_00364</name>
</gene>
<protein>
    <submittedName>
        <fullName evidence="1">Uncharacterized protein</fullName>
    </submittedName>
</protein>